<dbReference type="VEuPathDB" id="AmoebaDB:NAEGRDRAFT_79241"/>
<dbReference type="KEGG" id="ngr:NAEGRDRAFT_79241"/>
<proteinExistence type="predicted"/>
<organism evidence="2">
    <name type="scientific">Naegleria gruberi</name>
    <name type="common">Amoeba</name>
    <dbReference type="NCBI Taxonomy" id="5762"/>
    <lineage>
        <taxon>Eukaryota</taxon>
        <taxon>Discoba</taxon>
        <taxon>Heterolobosea</taxon>
        <taxon>Tetramitia</taxon>
        <taxon>Eutetramitia</taxon>
        <taxon>Vahlkampfiidae</taxon>
        <taxon>Naegleria</taxon>
    </lineage>
</organism>
<keyword evidence="2" id="KW-1185">Reference proteome</keyword>
<evidence type="ECO:0000313" key="2">
    <source>
        <dbReference type="Proteomes" id="UP000006671"/>
    </source>
</evidence>
<gene>
    <name evidence="1" type="ORF">NAEGRDRAFT_79241</name>
</gene>
<accession>D2VAQ8</accession>
<dbReference type="InParanoid" id="D2VAQ8"/>
<dbReference type="SUPFAM" id="SSF63825">
    <property type="entry name" value="YWTD domain"/>
    <property type="match status" value="1"/>
</dbReference>
<dbReference type="AlphaFoldDB" id="D2VAQ8"/>
<dbReference type="Proteomes" id="UP000006671">
    <property type="component" value="Unassembled WGS sequence"/>
</dbReference>
<reference evidence="1 2" key="1">
    <citation type="journal article" date="2010" name="Cell">
        <title>The genome of Naegleria gruberi illuminates early eukaryotic versatility.</title>
        <authorList>
            <person name="Fritz-Laylin L.K."/>
            <person name="Prochnik S.E."/>
            <person name="Ginger M.L."/>
            <person name="Dacks J.B."/>
            <person name="Carpenter M.L."/>
            <person name="Field M.C."/>
            <person name="Kuo A."/>
            <person name="Paredez A."/>
            <person name="Chapman J."/>
            <person name="Pham J."/>
            <person name="Shu S."/>
            <person name="Neupane R."/>
            <person name="Cipriano M."/>
            <person name="Mancuso J."/>
            <person name="Tu H."/>
            <person name="Salamov A."/>
            <person name="Lindquist E."/>
            <person name="Shapiro H."/>
            <person name="Lucas S."/>
            <person name="Grigoriev I.V."/>
            <person name="Cande W.Z."/>
            <person name="Fulton C."/>
            <person name="Rokhsar D.S."/>
            <person name="Dawson S.C."/>
        </authorList>
    </citation>
    <scope>NUCLEOTIDE SEQUENCE [LARGE SCALE GENOMIC DNA]</scope>
    <source>
        <strain evidence="1 2">NEG-M</strain>
    </source>
</reference>
<dbReference type="RefSeq" id="XP_002678738.1">
    <property type="nucleotide sequence ID" value="XM_002678692.1"/>
</dbReference>
<sequence>MTFHAIHEIPKIDIDASTSYMSIYDVEIVNDRDLMIFGTNSYLHFYHLTTRLKLKSVQLTDYVSDVHELVVDGCYLYLTSGSRLFKYNLDSLLNIDDNKDTKEALIWESLPNVLSNCWGLALLEMGLKKYAFVMDYGEGILVFDTATGNRVEMKMPRITTGYGIAFTDTKEMLISTSNNAEGPIQLFTYNPSNMEWEKTREVNRDASMNFNTPYGICYEKRTQLIYLMDTFAKAVFVFRKQDMVLVQKWELNQYLSAQTLYGISLNPKKGELFLPVCDHSVIIMK</sequence>
<name>D2VAQ8_NAEGR</name>
<evidence type="ECO:0000313" key="1">
    <source>
        <dbReference type="EMBL" id="EFC45994.1"/>
    </source>
</evidence>
<protein>
    <submittedName>
        <fullName evidence="1">Uncharacterized protein</fullName>
    </submittedName>
</protein>
<dbReference type="EMBL" id="GG738860">
    <property type="protein sequence ID" value="EFC45994.1"/>
    <property type="molecule type" value="Genomic_DNA"/>
</dbReference>
<dbReference type="GeneID" id="8859187"/>